<dbReference type="AlphaFoldDB" id="A0AAJ0DFS3"/>
<evidence type="ECO:0000313" key="4">
    <source>
        <dbReference type="Proteomes" id="UP001271007"/>
    </source>
</evidence>
<organism evidence="3 4">
    <name type="scientific">Extremus antarcticus</name>
    <dbReference type="NCBI Taxonomy" id="702011"/>
    <lineage>
        <taxon>Eukaryota</taxon>
        <taxon>Fungi</taxon>
        <taxon>Dikarya</taxon>
        <taxon>Ascomycota</taxon>
        <taxon>Pezizomycotina</taxon>
        <taxon>Dothideomycetes</taxon>
        <taxon>Dothideomycetidae</taxon>
        <taxon>Mycosphaerellales</taxon>
        <taxon>Extremaceae</taxon>
        <taxon>Extremus</taxon>
    </lineage>
</organism>
<evidence type="ECO:0000256" key="2">
    <source>
        <dbReference type="SAM" id="Phobius"/>
    </source>
</evidence>
<feature type="transmembrane region" description="Helical" evidence="2">
    <location>
        <begin position="81"/>
        <end position="107"/>
    </location>
</feature>
<reference evidence="3" key="1">
    <citation type="submission" date="2023-04" db="EMBL/GenBank/DDBJ databases">
        <title>Black Yeasts Isolated from many extreme environments.</title>
        <authorList>
            <person name="Coleine C."/>
            <person name="Stajich J.E."/>
            <person name="Selbmann L."/>
        </authorList>
    </citation>
    <scope>NUCLEOTIDE SEQUENCE</scope>
    <source>
        <strain evidence="3">CCFEE 5312</strain>
    </source>
</reference>
<feature type="transmembrane region" description="Helical" evidence="2">
    <location>
        <begin position="47"/>
        <end position="69"/>
    </location>
</feature>
<proteinExistence type="predicted"/>
<evidence type="ECO:0000313" key="3">
    <source>
        <dbReference type="EMBL" id="KAK3053085.1"/>
    </source>
</evidence>
<dbReference type="Proteomes" id="UP001271007">
    <property type="component" value="Unassembled WGS sequence"/>
</dbReference>
<sequence>MGDKIWLKRVLIPFWVIQILICLVFCVAAALGLYVVDNVNVDADVEAALNTGAAIDLAFAALTILLDVIEMIMMCTHKLGPVVFLVFQCIKSLIWTVFLALTIRVAIVSSTTGLTVFLVIVLFLTCMGQLIYGATIVHRKRKGTLYRGNYSLAQGGGQSTAYGGVPPQFGSYAGPPADPFRNPSQNSFGAPHPRAAQPSYANSGAAGDYYHPQSGQQAYEMHGSGIEPRASVWDNLDPLHQITIGSMASPPTRLTGGNLDPQLHWTRELHGVGASNTAAQAAWQVPNAALQAMMEAGAVAPRVAPQVKPAAV</sequence>
<keyword evidence="2" id="KW-0812">Transmembrane</keyword>
<protein>
    <submittedName>
        <fullName evidence="3">Uncharacterized protein</fullName>
    </submittedName>
</protein>
<dbReference type="EMBL" id="JAWDJX010000017">
    <property type="protein sequence ID" value="KAK3053085.1"/>
    <property type="molecule type" value="Genomic_DNA"/>
</dbReference>
<keyword evidence="2" id="KW-1133">Transmembrane helix</keyword>
<feature type="region of interest" description="Disordered" evidence="1">
    <location>
        <begin position="173"/>
        <end position="207"/>
    </location>
</feature>
<keyword evidence="4" id="KW-1185">Reference proteome</keyword>
<gene>
    <name evidence="3" type="ORF">LTR09_005711</name>
</gene>
<accession>A0AAJ0DFS3</accession>
<feature type="transmembrane region" description="Helical" evidence="2">
    <location>
        <begin position="12"/>
        <end position="35"/>
    </location>
</feature>
<feature type="transmembrane region" description="Helical" evidence="2">
    <location>
        <begin position="113"/>
        <end position="137"/>
    </location>
</feature>
<evidence type="ECO:0000256" key="1">
    <source>
        <dbReference type="SAM" id="MobiDB-lite"/>
    </source>
</evidence>
<comment type="caution">
    <text evidence="3">The sequence shown here is derived from an EMBL/GenBank/DDBJ whole genome shotgun (WGS) entry which is preliminary data.</text>
</comment>
<name>A0AAJ0DFS3_9PEZI</name>
<keyword evidence="2" id="KW-0472">Membrane</keyword>